<gene>
    <name evidence="13" type="ORF">SAMN02745124_00602</name>
</gene>
<feature type="domain" description="TamA POTRA" evidence="12">
    <location>
        <begin position="56"/>
        <end position="131"/>
    </location>
</feature>
<sequence>MAIVPSCCPSVVLRASTRPSSAAHSTRSLRYRTPFFFCLLLVMIAVDGRCETDLTVSVTGVEGRLHENVMARLRINLFRADSSLSAAEIRRLHRLAEEDIVSALQPYGYYNVTVDGRLERDDASWQAVYRVALGDPVVVTDLSVAVIGEAAQLPELADAQARFPLRSGAVLDHQRYERGKKELLRRARSLGLLAATYTTSEIRVDRADNGAEIELVLDTGRRFVFGEVDTDQLVISGELLARFLPFQPGEPFSRSLLQDLQRDLYRTDWFDTAVVAADTSDLEHLSVPVTIRLTEQEHYNRYSFGVGYATDIRSHVRFEWLNRLLNKQGHRAFASFLVGEQKSLGLINYSVPVADPRFSTVTASGLWNRELWEDTVTSKVSAGLAYDYLTPEYLFGVSVEVLNEDYRIGSTRGSTSLLMPGAKGSLALADDVVNTENGLRVTVDISGASQDLLSETSFLKLRGDGKLILSPVDGWRLIGRGSIGGILVEDIDDVPPSLRFYAGGEKSVRGYRYRSLGPADDSGNVIGGRLLLTGSIEIERRLSRYWRAAAFYDVGNAMDDFEVDLVDGVGIGIGVALPFGQARLDLAYPLQDEGRSQAVYLSVGADL</sequence>
<reference evidence="13 14" key="1">
    <citation type="submission" date="2016-11" db="EMBL/GenBank/DDBJ databases">
        <authorList>
            <person name="Jaros S."/>
            <person name="Januszkiewicz K."/>
            <person name="Wedrychowicz H."/>
        </authorList>
    </citation>
    <scope>NUCLEOTIDE SEQUENCE [LARGE SCALE GENOMIC DNA]</scope>
    <source>
        <strain evidence="13 14">DSM 9705</strain>
    </source>
</reference>
<evidence type="ECO:0000256" key="8">
    <source>
        <dbReference type="ARBA" id="ARBA00033063"/>
    </source>
</evidence>
<dbReference type="Proteomes" id="UP000184139">
    <property type="component" value="Unassembled WGS sequence"/>
</dbReference>
<comment type="subunit">
    <text evidence="9">Interacts with TamB to form the translocation and assembly module (TAM).</text>
</comment>
<evidence type="ECO:0000259" key="11">
    <source>
        <dbReference type="Pfam" id="PF07244"/>
    </source>
</evidence>
<evidence type="ECO:0000256" key="6">
    <source>
        <dbReference type="ARBA" id="ARBA00023136"/>
    </source>
</evidence>
<evidence type="ECO:0000256" key="4">
    <source>
        <dbReference type="ARBA" id="ARBA00022692"/>
    </source>
</evidence>
<keyword evidence="6" id="KW-0472">Membrane</keyword>
<dbReference type="InterPro" id="IPR035243">
    <property type="entry name" value="TamA_POTRA_Dom_1"/>
</dbReference>
<keyword evidence="5" id="KW-0732">Signal</keyword>
<evidence type="ECO:0000256" key="2">
    <source>
        <dbReference type="ARBA" id="ARBA00010248"/>
    </source>
</evidence>
<dbReference type="InterPro" id="IPR039910">
    <property type="entry name" value="D15-like"/>
</dbReference>
<dbReference type="PANTHER" id="PTHR12815:SF47">
    <property type="entry name" value="TRANSLOCATION AND ASSEMBLY MODULE SUBUNIT TAMA"/>
    <property type="match status" value="1"/>
</dbReference>
<evidence type="ECO:0000313" key="14">
    <source>
        <dbReference type="Proteomes" id="UP000184139"/>
    </source>
</evidence>
<accession>A0A1M5T4X0</accession>
<dbReference type="Pfam" id="PF17243">
    <property type="entry name" value="POTRA_TamA_1"/>
    <property type="match status" value="1"/>
</dbReference>
<evidence type="ECO:0000259" key="10">
    <source>
        <dbReference type="Pfam" id="PF01103"/>
    </source>
</evidence>
<dbReference type="EMBL" id="FQXS01000002">
    <property type="protein sequence ID" value="SHH45746.1"/>
    <property type="molecule type" value="Genomic_DNA"/>
</dbReference>
<evidence type="ECO:0000256" key="7">
    <source>
        <dbReference type="ARBA" id="ARBA00023237"/>
    </source>
</evidence>
<dbReference type="Gene3D" id="2.40.160.50">
    <property type="entry name" value="membrane protein fhac: a member of the omp85/tpsb transporter family"/>
    <property type="match status" value="1"/>
</dbReference>
<dbReference type="GO" id="GO:0009306">
    <property type="term" value="P:protein secretion"/>
    <property type="evidence" value="ECO:0007669"/>
    <property type="project" value="TreeGrafter"/>
</dbReference>
<protein>
    <recommendedName>
        <fullName evidence="3">Translocation and assembly module subunit TamA</fullName>
    </recommendedName>
    <alternativeName>
        <fullName evidence="8">Autotransporter assembly factor TamA</fullName>
    </alternativeName>
</protein>
<dbReference type="PANTHER" id="PTHR12815">
    <property type="entry name" value="SORTING AND ASSEMBLY MACHINERY SAMM50 PROTEIN FAMILY MEMBER"/>
    <property type="match status" value="1"/>
</dbReference>
<evidence type="ECO:0000259" key="12">
    <source>
        <dbReference type="Pfam" id="PF17243"/>
    </source>
</evidence>
<dbReference type="Pfam" id="PF07244">
    <property type="entry name" value="POTRA"/>
    <property type="match status" value="1"/>
</dbReference>
<organism evidence="13 14">
    <name type="scientific">Desulfofustis glycolicus DSM 9705</name>
    <dbReference type="NCBI Taxonomy" id="1121409"/>
    <lineage>
        <taxon>Bacteria</taxon>
        <taxon>Pseudomonadati</taxon>
        <taxon>Thermodesulfobacteriota</taxon>
        <taxon>Desulfobulbia</taxon>
        <taxon>Desulfobulbales</taxon>
        <taxon>Desulfocapsaceae</taxon>
        <taxon>Desulfofustis</taxon>
    </lineage>
</organism>
<evidence type="ECO:0000313" key="13">
    <source>
        <dbReference type="EMBL" id="SHH45746.1"/>
    </source>
</evidence>
<evidence type="ECO:0000256" key="9">
    <source>
        <dbReference type="ARBA" id="ARBA00093548"/>
    </source>
</evidence>
<dbReference type="InterPro" id="IPR000184">
    <property type="entry name" value="Bac_surfAg_D15"/>
</dbReference>
<dbReference type="GO" id="GO:0009279">
    <property type="term" value="C:cell outer membrane"/>
    <property type="evidence" value="ECO:0007669"/>
    <property type="project" value="UniProtKB-SubCell"/>
</dbReference>
<proteinExistence type="inferred from homology"/>
<comment type="similarity">
    <text evidence="2">Belongs to the TamA family.</text>
</comment>
<comment type="subcellular location">
    <subcellularLocation>
        <location evidence="1">Cell outer membrane</location>
    </subcellularLocation>
</comment>
<dbReference type="AlphaFoldDB" id="A0A1M5T4X0"/>
<feature type="domain" description="POTRA" evidence="11">
    <location>
        <begin position="234"/>
        <end position="295"/>
    </location>
</feature>
<evidence type="ECO:0000256" key="5">
    <source>
        <dbReference type="ARBA" id="ARBA00022729"/>
    </source>
</evidence>
<dbReference type="Pfam" id="PF01103">
    <property type="entry name" value="Omp85"/>
    <property type="match status" value="1"/>
</dbReference>
<dbReference type="InterPro" id="IPR010827">
    <property type="entry name" value="BamA/TamA_POTRA"/>
</dbReference>
<keyword evidence="7" id="KW-0998">Cell outer membrane</keyword>
<keyword evidence="14" id="KW-1185">Reference proteome</keyword>
<feature type="domain" description="Bacterial surface antigen (D15)" evidence="10">
    <location>
        <begin position="430"/>
        <end position="602"/>
    </location>
</feature>
<evidence type="ECO:0000256" key="3">
    <source>
        <dbReference type="ARBA" id="ARBA00015419"/>
    </source>
</evidence>
<dbReference type="Gene3D" id="3.10.20.310">
    <property type="entry name" value="membrane protein fhac"/>
    <property type="match status" value="3"/>
</dbReference>
<keyword evidence="4" id="KW-0812">Transmembrane</keyword>
<dbReference type="STRING" id="1121409.SAMN02745124_00602"/>
<dbReference type="GO" id="GO:0097347">
    <property type="term" value="C:TAM protein secretion complex"/>
    <property type="evidence" value="ECO:0007669"/>
    <property type="project" value="TreeGrafter"/>
</dbReference>
<evidence type="ECO:0000256" key="1">
    <source>
        <dbReference type="ARBA" id="ARBA00004442"/>
    </source>
</evidence>
<name>A0A1M5T4X0_9BACT</name>